<evidence type="ECO:0000256" key="5">
    <source>
        <dbReference type="ARBA" id="ARBA00022771"/>
    </source>
</evidence>
<dbReference type="Proteomes" id="UP000008311">
    <property type="component" value="Unassembled WGS sequence"/>
</dbReference>
<dbReference type="AlphaFoldDB" id="B9SHI7"/>
<dbReference type="PANTHER" id="PTHR15710:SF199">
    <property type="entry name" value="RING-TYPE E3 UBIQUITIN TRANSFERASE"/>
    <property type="match status" value="1"/>
</dbReference>
<dbReference type="EMBL" id="EQ973963">
    <property type="protein sequence ID" value="EEF36946.1"/>
    <property type="molecule type" value="Genomic_DNA"/>
</dbReference>
<feature type="coiled-coil region" evidence="9">
    <location>
        <begin position="80"/>
        <end position="107"/>
    </location>
</feature>
<dbReference type="SUPFAM" id="SSF57850">
    <property type="entry name" value="RING/U-box"/>
    <property type="match status" value="1"/>
</dbReference>
<dbReference type="Pfam" id="PF14369">
    <property type="entry name" value="Zn_ribbon_19"/>
    <property type="match status" value="1"/>
</dbReference>
<evidence type="ECO:0000256" key="8">
    <source>
        <dbReference type="PROSITE-ProRule" id="PRU00175"/>
    </source>
</evidence>
<keyword evidence="13" id="KW-1185">Reference proteome</keyword>
<dbReference type="GO" id="GO:0006511">
    <property type="term" value="P:ubiquitin-dependent protein catabolic process"/>
    <property type="evidence" value="ECO:0000318"/>
    <property type="project" value="GO_Central"/>
</dbReference>
<keyword evidence="7" id="KW-0862">Zinc</keyword>
<evidence type="ECO:0000256" key="6">
    <source>
        <dbReference type="ARBA" id="ARBA00022786"/>
    </source>
</evidence>
<organism evidence="12 13">
    <name type="scientific">Ricinus communis</name>
    <name type="common">Castor bean</name>
    <dbReference type="NCBI Taxonomy" id="3988"/>
    <lineage>
        <taxon>Eukaryota</taxon>
        <taxon>Viridiplantae</taxon>
        <taxon>Streptophyta</taxon>
        <taxon>Embryophyta</taxon>
        <taxon>Tracheophyta</taxon>
        <taxon>Spermatophyta</taxon>
        <taxon>Magnoliopsida</taxon>
        <taxon>eudicotyledons</taxon>
        <taxon>Gunneridae</taxon>
        <taxon>Pentapetalae</taxon>
        <taxon>rosids</taxon>
        <taxon>fabids</taxon>
        <taxon>Malpighiales</taxon>
        <taxon>Euphorbiaceae</taxon>
        <taxon>Acalyphoideae</taxon>
        <taxon>Acalypheae</taxon>
        <taxon>Ricinus</taxon>
    </lineage>
</organism>
<protein>
    <recommendedName>
        <fullName evidence="2">RING-type E3 ubiquitin transferase</fullName>
        <ecNumber evidence="2">2.3.2.27</ecNumber>
    </recommendedName>
</protein>
<dbReference type="PROSITE" id="PS50089">
    <property type="entry name" value="ZF_RING_2"/>
    <property type="match status" value="1"/>
</dbReference>
<evidence type="ECO:0000256" key="3">
    <source>
        <dbReference type="ARBA" id="ARBA00022679"/>
    </source>
</evidence>
<keyword evidence="5 8" id="KW-0863">Zinc-finger</keyword>
<dbReference type="InterPro" id="IPR039525">
    <property type="entry name" value="RNF126-like_zinc-ribbon"/>
</dbReference>
<sequence length="348" mass="38901">MGDEMVDRYWCHMCSRMVTPVMEAEIKCPLCENGFVEEIGSTRDLNNNGIDFVSERAFSMWAPILLGLMGGLGPVRARITAQEHDSSNNAQEEREELEREFESLFRRRRRNPASILSMLQGSENFENNGESNGNNNNNNNVILVNPFNQEALILQGSFDASQPENPIRNMRSSFRDYLIGPGLDLLLQHLAENDPNRYGTLPAQKKAVKAMPTIAVEQNAECSVCLEEFEIGGEAKEMPCKHKFHSACILPWLELHSSCPVCRFQMPCDNSKIEANSLRSNDGRTIENNAARMNDSWGDVGEQTDNGRRFWVPVPWPFDGLFSLSASQSDGNSTSATLTGSSSHTDET</sequence>
<accession>B9SHI7</accession>
<evidence type="ECO:0000256" key="10">
    <source>
        <dbReference type="SAM" id="MobiDB-lite"/>
    </source>
</evidence>
<dbReference type="Pfam" id="PF13639">
    <property type="entry name" value="zf-RING_2"/>
    <property type="match status" value="1"/>
</dbReference>
<dbReference type="InterPro" id="IPR001841">
    <property type="entry name" value="Znf_RING"/>
</dbReference>
<dbReference type="KEGG" id="rcu:8276536"/>
<dbReference type="EC" id="2.3.2.27" evidence="2"/>
<keyword evidence="6" id="KW-0833">Ubl conjugation pathway</keyword>
<evidence type="ECO:0000259" key="11">
    <source>
        <dbReference type="PROSITE" id="PS50089"/>
    </source>
</evidence>
<dbReference type="GO" id="GO:0008270">
    <property type="term" value="F:zinc ion binding"/>
    <property type="evidence" value="ECO:0007669"/>
    <property type="project" value="UniProtKB-KW"/>
</dbReference>
<dbReference type="InterPro" id="IPR013083">
    <property type="entry name" value="Znf_RING/FYVE/PHD"/>
</dbReference>
<reference evidence="13" key="1">
    <citation type="journal article" date="2010" name="Nat. Biotechnol.">
        <title>Draft genome sequence of the oilseed species Ricinus communis.</title>
        <authorList>
            <person name="Chan A.P."/>
            <person name="Crabtree J."/>
            <person name="Zhao Q."/>
            <person name="Lorenzi H."/>
            <person name="Orvis J."/>
            <person name="Puiu D."/>
            <person name="Melake-Berhan A."/>
            <person name="Jones K.M."/>
            <person name="Redman J."/>
            <person name="Chen G."/>
            <person name="Cahoon E.B."/>
            <person name="Gedil M."/>
            <person name="Stanke M."/>
            <person name="Haas B.J."/>
            <person name="Wortman J.R."/>
            <person name="Fraser-Liggett C.M."/>
            <person name="Ravel J."/>
            <person name="Rabinowicz P.D."/>
        </authorList>
    </citation>
    <scope>NUCLEOTIDE SEQUENCE [LARGE SCALE GENOMIC DNA]</scope>
    <source>
        <strain evidence="13">cv. Hale</strain>
    </source>
</reference>
<dbReference type="SMART" id="SM00184">
    <property type="entry name" value="RING"/>
    <property type="match status" value="1"/>
</dbReference>
<feature type="domain" description="RING-type" evidence="11">
    <location>
        <begin position="222"/>
        <end position="263"/>
    </location>
</feature>
<evidence type="ECO:0000256" key="2">
    <source>
        <dbReference type="ARBA" id="ARBA00012483"/>
    </source>
</evidence>
<dbReference type="Gene3D" id="3.30.40.10">
    <property type="entry name" value="Zinc/RING finger domain, C3HC4 (zinc finger)"/>
    <property type="match status" value="1"/>
</dbReference>
<keyword evidence="3" id="KW-0808">Transferase</keyword>
<feature type="region of interest" description="Disordered" evidence="10">
    <location>
        <begin position="327"/>
        <end position="348"/>
    </location>
</feature>
<comment type="catalytic activity">
    <reaction evidence="1">
        <text>S-ubiquitinyl-[E2 ubiquitin-conjugating enzyme]-L-cysteine + [acceptor protein]-L-lysine = [E2 ubiquitin-conjugating enzyme]-L-cysteine + N(6)-ubiquitinyl-[acceptor protein]-L-lysine.</text>
        <dbReference type="EC" id="2.3.2.27"/>
    </reaction>
</comment>
<dbReference type="OrthoDB" id="21204at2759"/>
<proteinExistence type="predicted"/>
<dbReference type="FunFam" id="3.30.40.10:FF:000022">
    <property type="entry name" value="E3 ubiquitin-protein ligase RING1-like"/>
    <property type="match status" value="1"/>
</dbReference>
<dbReference type="eggNOG" id="KOG0800">
    <property type="taxonomic scope" value="Eukaryota"/>
</dbReference>
<evidence type="ECO:0000256" key="4">
    <source>
        <dbReference type="ARBA" id="ARBA00022723"/>
    </source>
</evidence>
<dbReference type="CDD" id="cd16667">
    <property type="entry name" value="RING-H2_RNF126-like"/>
    <property type="match status" value="1"/>
</dbReference>
<evidence type="ECO:0000313" key="12">
    <source>
        <dbReference type="EMBL" id="EEF36946.1"/>
    </source>
</evidence>
<evidence type="ECO:0000256" key="7">
    <source>
        <dbReference type="ARBA" id="ARBA00022833"/>
    </source>
</evidence>
<evidence type="ECO:0000256" key="1">
    <source>
        <dbReference type="ARBA" id="ARBA00000900"/>
    </source>
</evidence>
<keyword evidence="9" id="KW-0175">Coiled coil</keyword>
<dbReference type="InParanoid" id="B9SHI7"/>
<keyword evidence="4" id="KW-0479">Metal-binding</keyword>
<evidence type="ECO:0000313" key="13">
    <source>
        <dbReference type="Proteomes" id="UP000008311"/>
    </source>
</evidence>
<dbReference type="PANTHER" id="PTHR15710">
    <property type="entry name" value="E3 UBIQUITIN-PROTEIN LIGASE PRAJA"/>
    <property type="match status" value="1"/>
</dbReference>
<name>B9SHI7_RICCO</name>
<dbReference type="GO" id="GO:0061630">
    <property type="term" value="F:ubiquitin protein ligase activity"/>
    <property type="evidence" value="ECO:0000318"/>
    <property type="project" value="GO_Central"/>
</dbReference>
<evidence type="ECO:0000256" key="9">
    <source>
        <dbReference type="SAM" id="Coils"/>
    </source>
</evidence>
<gene>
    <name evidence="12" type="ORF">RCOM_1122040</name>
</gene>